<evidence type="ECO:0000313" key="9">
    <source>
        <dbReference type="EMBL" id="KKA27871.1"/>
    </source>
</evidence>
<feature type="region of interest" description="Disordered" evidence="7">
    <location>
        <begin position="675"/>
        <end position="701"/>
    </location>
</feature>
<dbReference type="InterPro" id="IPR013258">
    <property type="entry name" value="Striatin_N"/>
</dbReference>
<dbReference type="InterPro" id="IPR036322">
    <property type="entry name" value="WD40_repeat_dom_sf"/>
</dbReference>
<dbReference type="GO" id="GO:0005516">
    <property type="term" value="F:calmodulin binding"/>
    <property type="evidence" value="ECO:0007669"/>
    <property type="project" value="UniProtKB-KW"/>
</dbReference>
<organism evidence="9 10">
    <name type="scientific">Thielaviopsis punctulata</name>
    <dbReference type="NCBI Taxonomy" id="72032"/>
    <lineage>
        <taxon>Eukaryota</taxon>
        <taxon>Fungi</taxon>
        <taxon>Dikarya</taxon>
        <taxon>Ascomycota</taxon>
        <taxon>Pezizomycotina</taxon>
        <taxon>Sordariomycetes</taxon>
        <taxon>Hypocreomycetidae</taxon>
        <taxon>Microascales</taxon>
        <taxon>Ceratocystidaceae</taxon>
        <taxon>Thielaviopsis</taxon>
    </lineage>
</organism>
<dbReference type="InterPro" id="IPR019775">
    <property type="entry name" value="WD40_repeat_CS"/>
</dbReference>
<keyword evidence="4" id="KW-0112">Calmodulin-binding</keyword>
<evidence type="ECO:0000256" key="5">
    <source>
        <dbReference type="ARBA" id="ARBA00023054"/>
    </source>
</evidence>
<dbReference type="Gene3D" id="2.130.10.10">
    <property type="entry name" value="YVTN repeat-like/Quinoprotein amine dehydrogenase"/>
    <property type="match status" value="2"/>
</dbReference>
<feature type="compositionally biased region" description="Basic and acidic residues" evidence="7">
    <location>
        <begin position="282"/>
        <end position="297"/>
    </location>
</feature>
<comment type="similarity">
    <text evidence="1">Belongs to the WD repeat striatin family.</text>
</comment>
<feature type="compositionally biased region" description="Basic residues" evidence="7">
    <location>
        <begin position="350"/>
        <end position="359"/>
    </location>
</feature>
<dbReference type="Pfam" id="PF08232">
    <property type="entry name" value="Striatin"/>
    <property type="match status" value="1"/>
</dbReference>
<dbReference type="AlphaFoldDB" id="A0A0F4ZCJ9"/>
<evidence type="ECO:0000256" key="7">
    <source>
        <dbReference type="SAM" id="MobiDB-lite"/>
    </source>
</evidence>
<keyword evidence="10" id="KW-1185">Reference proteome</keyword>
<dbReference type="InterPro" id="IPR051488">
    <property type="entry name" value="WD_repeat_striatin"/>
</dbReference>
<accession>A0A0F4ZCJ9</accession>
<evidence type="ECO:0000313" key="10">
    <source>
        <dbReference type="Proteomes" id="UP000033483"/>
    </source>
</evidence>
<proteinExistence type="inferred from homology"/>
<dbReference type="InterPro" id="IPR015943">
    <property type="entry name" value="WD40/YVTN_repeat-like_dom_sf"/>
</dbReference>
<feature type="compositionally biased region" description="Polar residues" evidence="7">
    <location>
        <begin position="255"/>
        <end position="274"/>
    </location>
</feature>
<keyword evidence="5" id="KW-0175">Coiled coil</keyword>
<feature type="region of interest" description="Disordered" evidence="7">
    <location>
        <begin position="550"/>
        <end position="585"/>
    </location>
</feature>
<dbReference type="PROSITE" id="PS50082">
    <property type="entry name" value="WD_REPEATS_2"/>
    <property type="match status" value="1"/>
</dbReference>
<dbReference type="PROSITE" id="PS50294">
    <property type="entry name" value="WD_REPEATS_REGION"/>
    <property type="match status" value="1"/>
</dbReference>
<dbReference type="SUPFAM" id="SSF50978">
    <property type="entry name" value="WD40 repeat-like"/>
    <property type="match status" value="1"/>
</dbReference>
<dbReference type="PROSITE" id="PS00678">
    <property type="entry name" value="WD_REPEATS_1"/>
    <property type="match status" value="1"/>
</dbReference>
<dbReference type="InterPro" id="IPR020472">
    <property type="entry name" value="WD40_PAC1"/>
</dbReference>
<keyword evidence="2 6" id="KW-0853">WD repeat</keyword>
<protein>
    <recommendedName>
        <fullName evidence="8">Striatin N-terminal domain-containing protein</fullName>
    </recommendedName>
</protein>
<evidence type="ECO:0000256" key="4">
    <source>
        <dbReference type="ARBA" id="ARBA00022860"/>
    </source>
</evidence>
<evidence type="ECO:0000256" key="2">
    <source>
        <dbReference type="ARBA" id="ARBA00022574"/>
    </source>
</evidence>
<dbReference type="OrthoDB" id="727118at2759"/>
<reference evidence="9 10" key="1">
    <citation type="submission" date="2015-03" db="EMBL/GenBank/DDBJ databases">
        <authorList>
            <person name="Radwan O."/>
            <person name="Al-Naeli F.A."/>
            <person name="Rendon G.A."/>
            <person name="Fields C."/>
        </authorList>
    </citation>
    <scope>NUCLEOTIDE SEQUENCE [LARGE SCALE GENOMIC DNA]</scope>
    <source>
        <strain evidence="9">CR-DP1</strain>
    </source>
</reference>
<dbReference type="EMBL" id="LAEV01001553">
    <property type="protein sequence ID" value="KKA27871.1"/>
    <property type="molecule type" value="Genomic_DNA"/>
</dbReference>
<feature type="region of interest" description="Disordered" evidence="7">
    <location>
        <begin position="221"/>
        <end position="361"/>
    </location>
</feature>
<name>A0A0F4ZCJ9_9PEZI</name>
<evidence type="ECO:0000256" key="6">
    <source>
        <dbReference type="PROSITE-ProRule" id="PRU00221"/>
    </source>
</evidence>
<feature type="repeat" description="WD" evidence="6">
    <location>
        <begin position="730"/>
        <end position="771"/>
    </location>
</feature>
<dbReference type="SMART" id="SM00320">
    <property type="entry name" value="WD40"/>
    <property type="match status" value="6"/>
</dbReference>
<gene>
    <name evidence="9" type="ORF">TD95_005328</name>
</gene>
<dbReference type="Pfam" id="PF00400">
    <property type="entry name" value="WD40"/>
    <property type="match status" value="4"/>
</dbReference>
<dbReference type="PANTHER" id="PTHR15653:SF0">
    <property type="entry name" value="CONNECTOR OF KINASE TO AP-1, ISOFORM E"/>
    <property type="match status" value="1"/>
</dbReference>
<feature type="compositionally biased region" description="Polar residues" evidence="7">
    <location>
        <begin position="564"/>
        <end position="576"/>
    </location>
</feature>
<dbReference type="Gene3D" id="1.20.5.300">
    <property type="match status" value="1"/>
</dbReference>
<evidence type="ECO:0000259" key="8">
    <source>
        <dbReference type="Pfam" id="PF08232"/>
    </source>
</evidence>
<dbReference type="PRINTS" id="PR00320">
    <property type="entry name" value="GPROTEINBRPT"/>
</dbReference>
<dbReference type="Proteomes" id="UP000033483">
    <property type="component" value="Unassembled WGS sequence"/>
</dbReference>
<feature type="compositionally biased region" description="Low complexity" evidence="7">
    <location>
        <begin position="221"/>
        <end position="234"/>
    </location>
</feature>
<evidence type="ECO:0000256" key="1">
    <source>
        <dbReference type="ARBA" id="ARBA00009616"/>
    </source>
</evidence>
<dbReference type="InterPro" id="IPR001680">
    <property type="entry name" value="WD40_rpt"/>
</dbReference>
<dbReference type="PANTHER" id="PTHR15653">
    <property type="entry name" value="STRIATIN"/>
    <property type="match status" value="1"/>
</dbReference>
<feature type="domain" description="Striatin N-terminal" evidence="8">
    <location>
        <begin position="27"/>
        <end position="162"/>
    </location>
</feature>
<comment type="caution">
    <text evidence="9">The sequence shown here is derived from an EMBL/GenBank/DDBJ whole genome shotgun (WGS) entry which is preliminary data.</text>
</comment>
<sequence length="809" mass="87691">MGPNTGNAMHGDMGNMAGMRPFATEYTLQGVMRFLQTEWHRHERERNAWEIEKLELKGRIATLEGQARRADVTQSALKKYVGILEKKVKAQAAQLKAEGKIAEDPATSSDNAARRTALIDVKLNGSSKPLNPPNADDEALRNTIRTFLDKCQNEFAYLMNTPANPPAPHDSPPLPLGEAEAEAFNMHMYGGMDNMQQHIQQQQQQQQQQIQQMQQQQQHQQQQQQQQQQQMRQQSSKQHPLLFSGPPPNRPINEAESQSMMRSVPQNNTWMPSRSRNEEEEMSQHQRDGPSDLEKKTAMASSSDDWVFPESSPAPQAAGPPPAPIRSDTDAFPTAESIPKSPEHSVAVLHRGKGSMSRRKSADYDNSLMGAFAKPEIGNFKLRYGLRGHLNTVRTVIFSGGGSPAEPEICTAGDDGLIKRFNVPQLDAITGSGGTDLDVSASFTHRGHSGAVLSLAAWKPSPNFSTGGRAPGDGWIFSGGQDSTIRVWERGRVDPKATIEGHTDAVWTMCVLPGTVGSIFADPTLHGGADRIILVTGGADGVVNVWSVSPPPSAAPAKPSSNNGRQGRTRNNSMSAGSAFPISPQPNMTTFSNGPFYYSLIHTIQRQEENPTPTPTAITPLDPSGGSFVVSYSDSSVLVYDTRTGERVSMCDSQETYDGTSATSINAVVATTQGLDRQSPTNGGEIENVTGATGSRGSSGSGVEGVIITGHEDRFVRFHDANSGQCTYTMWAHPTAVSSLSLSPDGHELVSAGHDASLRFWNLEKRSCTQEITTHRIMRGEGICSVIWSQDGKWVVSGGGDGIVKVFSR</sequence>
<keyword evidence="3" id="KW-0677">Repeat</keyword>
<evidence type="ECO:0000256" key="3">
    <source>
        <dbReference type="ARBA" id="ARBA00022737"/>
    </source>
</evidence>